<keyword evidence="2" id="KW-0812">Transmembrane</keyword>
<keyword evidence="2" id="KW-1133">Transmembrane helix</keyword>
<dbReference type="EMBL" id="ML977640">
    <property type="protein sequence ID" value="KAF1995383.1"/>
    <property type="molecule type" value="Genomic_DNA"/>
</dbReference>
<evidence type="ECO:0000256" key="1">
    <source>
        <dbReference type="SAM" id="MobiDB-lite"/>
    </source>
</evidence>
<reference evidence="3" key="1">
    <citation type="journal article" date="2020" name="Stud. Mycol.">
        <title>101 Dothideomycetes genomes: a test case for predicting lifestyles and emergence of pathogens.</title>
        <authorList>
            <person name="Haridas S."/>
            <person name="Albert R."/>
            <person name="Binder M."/>
            <person name="Bloem J."/>
            <person name="Labutti K."/>
            <person name="Salamov A."/>
            <person name="Andreopoulos B."/>
            <person name="Baker S."/>
            <person name="Barry K."/>
            <person name="Bills G."/>
            <person name="Bluhm B."/>
            <person name="Cannon C."/>
            <person name="Castanera R."/>
            <person name="Culley D."/>
            <person name="Daum C."/>
            <person name="Ezra D."/>
            <person name="Gonzalez J."/>
            <person name="Henrissat B."/>
            <person name="Kuo A."/>
            <person name="Liang C."/>
            <person name="Lipzen A."/>
            <person name="Lutzoni F."/>
            <person name="Magnuson J."/>
            <person name="Mondo S."/>
            <person name="Nolan M."/>
            <person name="Ohm R."/>
            <person name="Pangilinan J."/>
            <person name="Park H.-J."/>
            <person name="Ramirez L."/>
            <person name="Alfaro M."/>
            <person name="Sun H."/>
            <person name="Tritt A."/>
            <person name="Yoshinaga Y."/>
            <person name="Zwiers L.-H."/>
            <person name="Turgeon B."/>
            <person name="Goodwin S."/>
            <person name="Spatafora J."/>
            <person name="Crous P."/>
            <person name="Grigoriev I."/>
        </authorList>
    </citation>
    <scope>NUCLEOTIDE SEQUENCE</scope>
    <source>
        <strain evidence="3">CBS 123094</strain>
    </source>
</reference>
<name>A0A6A5W0S7_9PLEO</name>
<organism evidence="3 4">
    <name type="scientific">Amniculicola lignicola CBS 123094</name>
    <dbReference type="NCBI Taxonomy" id="1392246"/>
    <lineage>
        <taxon>Eukaryota</taxon>
        <taxon>Fungi</taxon>
        <taxon>Dikarya</taxon>
        <taxon>Ascomycota</taxon>
        <taxon>Pezizomycotina</taxon>
        <taxon>Dothideomycetes</taxon>
        <taxon>Pleosporomycetidae</taxon>
        <taxon>Pleosporales</taxon>
        <taxon>Amniculicolaceae</taxon>
        <taxon>Amniculicola</taxon>
    </lineage>
</organism>
<dbReference type="AlphaFoldDB" id="A0A6A5W0S7"/>
<protein>
    <submittedName>
        <fullName evidence="3">Uncharacterized protein</fullName>
    </submittedName>
</protein>
<evidence type="ECO:0000313" key="4">
    <source>
        <dbReference type="Proteomes" id="UP000799779"/>
    </source>
</evidence>
<feature type="region of interest" description="Disordered" evidence="1">
    <location>
        <begin position="62"/>
        <end position="114"/>
    </location>
</feature>
<dbReference type="Proteomes" id="UP000799779">
    <property type="component" value="Unassembled WGS sequence"/>
</dbReference>
<evidence type="ECO:0000256" key="2">
    <source>
        <dbReference type="SAM" id="Phobius"/>
    </source>
</evidence>
<gene>
    <name evidence="3" type="ORF">P154DRAFT_538867</name>
</gene>
<accession>A0A6A5W0S7</accession>
<keyword evidence="2" id="KW-0472">Membrane</keyword>
<feature type="compositionally biased region" description="Basic and acidic residues" evidence="1">
    <location>
        <begin position="103"/>
        <end position="114"/>
    </location>
</feature>
<feature type="transmembrane region" description="Helical" evidence="2">
    <location>
        <begin position="6"/>
        <end position="27"/>
    </location>
</feature>
<sequence>MDFVLVTIILYIALGVCILSLPINFYWSIHGPPQFWALFWAKIWQWIWSRYGKNLEDWAHGRERSPGVVERRRRRGGRDRNGGDGVEEIELGEMEMGQTGVLRGEKDSGWRRFS</sequence>
<evidence type="ECO:0000313" key="3">
    <source>
        <dbReference type="EMBL" id="KAF1995383.1"/>
    </source>
</evidence>
<proteinExistence type="predicted"/>
<keyword evidence="4" id="KW-1185">Reference proteome</keyword>